<dbReference type="Gene3D" id="3.40.366.10">
    <property type="entry name" value="Malonyl-Coenzyme A Acyl Carrier Protein, domain 2"/>
    <property type="match status" value="1"/>
</dbReference>
<dbReference type="InterPro" id="IPR050858">
    <property type="entry name" value="Mal-CoA-ACP_Trans/PKS_FabD"/>
</dbReference>
<dbReference type="InterPro" id="IPR001227">
    <property type="entry name" value="Ac_transferase_dom_sf"/>
</dbReference>
<evidence type="ECO:0000259" key="1">
    <source>
        <dbReference type="SMART" id="SM00827"/>
    </source>
</evidence>
<comment type="caution">
    <text evidence="2">The sequence shown here is derived from an EMBL/GenBank/DDBJ whole genome shotgun (WGS) entry which is preliminary data.</text>
</comment>
<dbReference type="EMBL" id="BPRB01000034">
    <property type="protein sequence ID" value="GJE58474.1"/>
    <property type="molecule type" value="Genomic_DNA"/>
</dbReference>
<protein>
    <submittedName>
        <fullName evidence="2">Malonyl CoA-acyl carrier protein transacylase</fullName>
    </submittedName>
</protein>
<feature type="domain" description="Malonyl-CoA:ACP transacylase (MAT)" evidence="1">
    <location>
        <begin position="6"/>
        <end position="307"/>
    </location>
</feature>
<sequence>MTLALLCSGQGAQHPGMFELTAGHPAAQGVFASATPLLGRDPRDLVRAGGPILHENRTGQILCCIAALSAWSVVAEAAPARMIVAGYSIGDLAAWGCAGRFSVDTVLELAAARAEAMDAASGPGHGLAGLRGLPQARAAALAQAHGCHVAILNAPDSVVVGGATPALEALCRDATAAGAQRAVLLPVHTPSHTPLLARAAERFRAQLARTPLETPPRPAPRLLSGLDGAAVFDVAAGLDKLSRQIASTIDWAACLEGVAEFGATDVVELGPGHALATMASAAMPGVRVHALEDFRSAAGVAAWIAKD</sequence>
<reference evidence="2" key="1">
    <citation type="journal article" date="2021" name="Front. Microbiol.">
        <title>Comprehensive Comparative Genomics and Phenotyping of Methylobacterium Species.</title>
        <authorList>
            <person name="Alessa O."/>
            <person name="Ogura Y."/>
            <person name="Fujitani Y."/>
            <person name="Takami H."/>
            <person name="Hayashi T."/>
            <person name="Sahin N."/>
            <person name="Tani A."/>
        </authorList>
    </citation>
    <scope>NUCLEOTIDE SEQUENCE</scope>
    <source>
        <strain evidence="2">DSM 23632</strain>
    </source>
</reference>
<dbReference type="PANTHER" id="PTHR42681:SF6">
    <property type="entry name" value="BLL0263 PROTEIN"/>
    <property type="match status" value="1"/>
</dbReference>
<organism evidence="2 3">
    <name type="scientific">Methylobacterium trifolii</name>
    <dbReference type="NCBI Taxonomy" id="1003092"/>
    <lineage>
        <taxon>Bacteria</taxon>
        <taxon>Pseudomonadati</taxon>
        <taxon>Pseudomonadota</taxon>
        <taxon>Alphaproteobacteria</taxon>
        <taxon>Hyphomicrobiales</taxon>
        <taxon>Methylobacteriaceae</taxon>
        <taxon>Methylobacterium</taxon>
    </lineage>
</organism>
<dbReference type="Proteomes" id="UP001055057">
    <property type="component" value="Unassembled WGS sequence"/>
</dbReference>
<dbReference type="PANTHER" id="PTHR42681">
    <property type="entry name" value="MALONYL-COA-ACYL CARRIER PROTEIN TRANSACYLASE, MITOCHONDRIAL"/>
    <property type="match status" value="1"/>
</dbReference>
<dbReference type="SUPFAM" id="SSF55048">
    <property type="entry name" value="Probable ACP-binding domain of malonyl-CoA ACP transacylase"/>
    <property type="match status" value="1"/>
</dbReference>
<dbReference type="InterPro" id="IPR014043">
    <property type="entry name" value="Acyl_transferase_dom"/>
</dbReference>
<proteinExistence type="predicted"/>
<evidence type="ECO:0000313" key="2">
    <source>
        <dbReference type="EMBL" id="GJE58474.1"/>
    </source>
</evidence>
<gene>
    <name evidence="2" type="primary">fabD_1</name>
    <name evidence="2" type="ORF">MPOCJGCO_0555</name>
</gene>
<dbReference type="Pfam" id="PF00698">
    <property type="entry name" value="Acyl_transf_1"/>
    <property type="match status" value="1"/>
</dbReference>
<dbReference type="SUPFAM" id="SSF52151">
    <property type="entry name" value="FabD/lysophospholipase-like"/>
    <property type="match status" value="1"/>
</dbReference>
<reference evidence="2" key="2">
    <citation type="submission" date="2021-08" db="EMBL/GenBank/DDBJ databases">
        <authorList>
            <person name="Tani A."/>
            <person name="Ola A."/>
            <person name="Ogura Y."/>
            <person name="Katsura K."/>
            <person name="Hayashi T."/>
        </authorList>
    </citation>
    <scope>NUCLEOTIDE SEQUENCE</scope>
    <source>
        <strain evidence="2">DSM 23632</strain>
    </source>
</reference>
<dbReference type="InterPro" id="IPR016035">
    <property type="entry name" value="Acyl_Trfase/lysoPLipase"/>
</dbReference>
<name>A0ABQ4TVH4_9HYPH</name>
<dbReference type="InterPro" id="IPR016036">
    <property type="entry name" value="Malonyl_transacylase_ACP-bd"/>
</dbReference>
<dbReference type="SMART" id="SM00827">
    <property type="entry name" value="PKS_AT"/>
    <property type="match status" value="1"/>
</dbReference>
<dbReference type="Gene3D" id="3.30.70.250">
    <property type="entry name" value="Malonyl-CoA ACP transacylase, ACP-binding"/>
    <property type="match status" value="1"/>
</dbReference>
<keyword evidence="3" id="KW-1185">Reference proteome</keyword>
<dbReference type="RefSeq" id="WP_238181106.1">
    <property type="nucleotide sequence ID" value="NZ_BPRB01000034.1"/>
</dbReference>
<accession>A0ABQ4TVH4</accession>
<evidence type="ECO:0000313" key="3">
    <source>
        <dbReference type="Proteomes" id="UP001055057"/>
    </source>
</evidence>